<organism evidence="3 4">
    <name type="scientific">Roseofilum acuticapitatum BLCC-M154</name>
    <dbReference type="NCBI Taxonomy" id="3022444"/>
    <lineage>
        <taxon>Bacteria</taxon>
        <taxon>Bacillati</taxon>
        <taxon>Cyanobacteriota</taxon>
        <taxon>Cyanophyceae</taxon>
        <taxon>Desertifilales</taxon>
        <taxon>Desertifilaceae</taxon>
        <taxon>Roseofilum</taxon>
        <taxon>Roseofilum acuticapitatum</taxon>
    </lineage>
</organism>
<dbReference type="InterPro" id="IPR007712">
    <property type="entry name" value="RelE/ParE_toxin"/>
</dbReference>
<dbReference type="InterPro" id="IPR035093">
    <property type="entry name" value="RelE/ParE_toxin_dom_sf"/>
</dbReference>
<sequence>MEFQVQITKSAEVEIERAYEWLKERNPSYGDRWFRELMDKLATLQAQPRRCALAIENDVFPEEVRQLLYGKPPNVYRILFVIRGELVYIIHVRHSKQALLTAEDWDEEEE</sequence>
<protein>
    <submittedName>
        <fullName evidence="3">Type II toxin-antitoxin system RelE/ParE family toxin</fullName>
    </submittedName>
</protein>
<evidence type="ECO:0000256" key="1">
    <source>
        <dbReference type="ARBA" id="ARBA00006226"/>
    </source>
</evidence>
<reference evidence="3 4" key="1">
    <citation type="submission" date="2023-01" db="EMBL/GenBank/DDBJ databases">
        <title>Novel diversity within Roseofilum (Cyanobacteria; Desertifilaceae) from marine benthic mats with descriptions of four novel species.</title>
        <authorList>
            <person name="Wang Y."/>
            <person name="Berthold D.E."/>
            <person name="Hu J."/>
            <person name="Lefler F.W."/>
            <person name="Laughinghouse H.D. IV."/>
        </authorList>
    </citation>
    <scope>NUCLEOTIDE SEQUENCE [LARGE SCALE GENOMIC DNA]</scope>
    <source>
        <strain evidence="3 4">BLCC-M154</strain>
    </source>
</reference>
<gene>
    <name evidence="3" type="ORF">PMG71_05705</name>
</gene>
<evidence type="ECO:0000313" key="3">
    <source>
        <dbReference type="EMBL" id="MDJ1168915.1"/>
    </source>
</evidence>
<dbReference type="Gene3D" id="3.30.2310.20">
    <property type="entry name" value="RelE-like"/>
    <property type="match status" value="1"/>
</dbReference>
<evidence type="ECO:0000313" key="4">
    <source>
        <dbReference type="Proteomes" id="UP001235303"/>
    </source>
</evidence>
<comment type="caution">
    <text evidence="3">The sequence shown here is derived from an EMBL/GenBank/DDBJ whole genome shotgun (WGS) entry which is preliminary data.</text>
</comment>
<dbReference type="PANTHER" id="PTHR33755">
    <property type="entry name" value="TOXIN PARE1-RELATED"/>
    <property type="match status" value="1"/>
</dbReference>
<dbReference type="InterPro" id="IPR051803">
    <property type="entry name" value="TA_system_RelE-like_toxin"/>
</dbReference>
<dbReference type="RefSeq" id="WP_283752679.1">
    <property type="nucleotide sequence ID" value="NZ_JAQOSP010000039.1"/>
</dbReference>
<proteinExistence type="inferred from homology"/>
<keyword evidence="2" id="KW-1277">Toxin-antitoxin system</keyword>
<dbReference type="Pfam" id="PF05016">
    <property type="entry name" value="ParE_toxin"/>
    <property type="match status" value="1"/>
</dbReference>
<comment type="similarity">
    <text evidence="1">Belongs to the RelE toxin family.</text>
</comment>
<accession>A0ABT7APT5</accession>
<dbReference type="PANTHER" id="PTHR33755:SF7">
    <property type="entry name" value="TOXIN MODULE OF TOXIN-ANTITOXIN SYSTEM RELE_STBE FAMILY"/>
    <property type="match status" value="1"/>
</dbReference>
<name>A0ABT7APT5_9CYAN</name>
<dbReference type="Proteomes" id="UP001235303">
    <property type="component" value="Unassembled WGS sequence"/>
</dbReference>
<dbReference type="EMBL" id="JAQOSP010000039">
    <property type="protein sequence ID" value="MDJ1168915.1"/>
    <property type="molecule type" value="Genomic_DNA"/>
</dbReference>
<keyword evidence="4" id="KW-1185">Reference proteome</keyword>
<evidence type="ECO:0000256" key="2">
    <source>
        <dbReference type="ARBA" id="ARBA00022649"/>
    </source>
</evidence>